<reference evidence="10" key="1">
    <citation type="submission" date="2025-08" db="UniProtKB">
        <authorList>
            <consortium name="RefSeq"/>
        </authorList>
    </citation>
    <scope>IDENTIFICATION</scope>
    <source>
        <tissue evidence="10">Blood</tissue>
    </source>
</reference>
<feature type="region of interest" description="Disordered" evidence="6">
    <location>
        <begin position="1168"/>
        <end position="1233"/>
    </location>
</feature>
<dbReference type="PANTHER" id="PTHR44337:SF20">
    <property type="entry name" value="CARCINOEMBRYONIC ANTIGEN-RELATED CELL ADHESION MOLECULE 5-RELATED"/>
    <property type="match status" value="1"/>
</dbReference>
<evidence type="ECO:0000256" key="1">
    <source>
        <dbReference type="ARBA" id="ARBA00022729"/>
    </source>
</evidence>
<dbReference type="PROSITE" id="PS51257">
    <property type="entry name" value="PROKAR_LIPOPROTEIN"/>
    <property type="match status" value="1"/>
</dbReference>
<dbReference type="RefSeq" id="XP_054854920.1">
    <property type="nucleotide sequence ID" value="XM_054998945.1"/>
</dbReference>
<protein>
    <submittedName>
        <fullName evidence="10">Carcinoembryonic antigen-related cell adhesion molecule 5-like</fullName>
    </submittedName>
</protein>
<name>A0AA97KB63_EUBMA</name>
<dbReference type="InterPro" id="IPR013783">
    <property type="entry name" value="Ig-like_fold"/>
</dbReference>
<feature type="domain" description="Ig-like" evidence="8">
    <location>
        <begin position="1038"/>
        <end position="1121"/>
    </location>
</feature>
<gene>
    <name evidence="10" type="primary">LOC129342986</name>
</gene>
<dbReference type="CDD" id="cd00096">
    <property type="entry name" value="Ig"/>
    <property type="match status" value="1"/>
</dbReference>
<dbReference type="InterPro" id="IPR036179">
    <property type="entry name" value="Ig-like_dom_sf"/>
</dbReference>
<dbReference type="PANTHER" id="PTHR44337">
    <property type="entry name" value="CARCINOEMBRYONIC ANTIGEN-RELATED CELL ADHESION MOLECULE 8"/>
    <property type="match status" value="1"/>
</dbReference>
<dbReference type="FunFam" id="2.60.40.10:FF:000244">
    <property type="entry name" value="carcinoembryonic antigen-related cell adhesion molecule 16"/>
    <property type="match status" value="1"/>
</dbReference>
<evidence type="ECO:0000256" key="2">
    <source>
        <dbReference type="ARBA" id="ARBA00023157"/>
    </source>
</evidence>
<keyword evidence="4" id="KW-0393">Immunoglobulin domain</keyword>
<sequence length="1233" mass="134394">MGRWAEGPCPAWGSPGKKSSWQAALLAAFILSSCFLLTQAKTISVTLNPLHPLEGQDVTLTPGGTSNFLLCRWFREGDAEKNRIFTYYPVPNPVQQDGPSSTGRETAGSNCSLSIRSLALKDTGNYTVLKDSPDGPESGSVRIEVLELLSKPSVSAFPSRYLTEFIDSVNLTCEITSKTASVSWLYNGEPLEINPRINVSMDNRTLAINGAVRSDAGGYQCNVSNPASTNQSDPMYISVIYGPDTPEIRPNETFYNEHSEVSLSCYADAFPDAHYIWSINEKERSTESKLHIPDVLSEDSGKYVCQAWNVLSRQKNSTSLNIEVAGSVYNVTINGPSTAIEYHPVHLKCSSFGSDVSYHWLKGNQLVEAGGRIILTDNNRSLTFTSSNRDDTANYTCQGVNSFSSNSSQPHWLNIFYGPDTPIIDPQESVYNEGSTLNLSCFAISNPPANYSWWYNDQLLEDQHESQLLIPDLSGSNAGIYTCNATNDNTGYFNASSLEISILSSVYNVTINGPSTAIEYHPVHLKCSSFGSDVSYHWLKGNQLVEAGGRIILTDNNRSLTFTSSNRDDTANYTCQGVNSFSSNSSQPHWLNIFYGPDTPIIDPQESVYNEGSTLNLSCFAISNPPANYSWWYNDQLLEDQHESQLLIPDLSGSNAGIYTCNATNDNTGYFNASSLEISILKRVSNVTIVSHPEKAIENQPTVLNCSSAGSNVSYIWLKGNQKLTSGDRISLNNSSLIFNPTSRNDSGNYSCYGYNSFSNSRATYWLDVFYGPDDPVISPQGHDYAEGSPLTLHCYADSNPASQYTWYFNENELRNAEFPISSLAFNHSGNYTCNASNTETNLSSSASWEIKVFAIVSNVSIEGPSETIEYDSVTLSCISNGSEVSYTWFKENQRLEDGDHISLLGSNHESLVLSPVNRSDAGSYTCHGINSVSEDTSDAFPLDVLYGPDDPIISPQEHSYVEGSTISLVCDAPSNPVAQYTWFFNETEEMENSSQLVISDASFDNSGNYTCNATNVKTDNSSAVTWEIQVLEKLSQPILWPAASTVKEHENVTLNCTTSESSSVSVSWLKDGNPIPVKSILSARNRTLTVPDISKDDEGMYTCEARNLANSATSNPSKITLENAGSQDNGLSAGQIVGIVIGCLLGAVIIVAVVYFVLKKTSFGMTAQHSSNGNIPSAPGRNQGVTDTKPTAGEEDIQYTTLAFNSNNPSPPGPGPTSPSESGTIYSVIKKK</sequence>
<keyword evidence="7" id="KW-1133">Transmembrane helix</keyword>
<feature type="domain" description="Ig-like" evidence="8">
    <location>
        <begin position="776"/>
        <end position="844"/>
    </location>
</feature>
<keyword evidence="1" id="KW-0732">Signal</keyword>
<dbReference type="InterPro" id="IPR007110">
    <property type="entry name" value="Ig-like_dom"/>
</dbReference>
<feature type="transmembrane region" description="Helical" evidence="7">
    <location>
        <begin position="1137"/>
        <end position="1159"/>
    </location>
</feature>
<evidence type="ECO:0000313" key="10">
    <source>
        <dbReference type="RefSeq" id="XP_054854920.1"/>
    </source>
</evidence>
<keyword evidence="7" id="KW-0472">Membrane</keyword>
<evidence type="ECO:0000313" key="9">
    <source>
        <dbReference type="Proteomes" id="UP001190640"/>
    </source>
</evidence>
<dbReference type="GeneID" id="129342986"/>
<keyword evidence="3" id="KW-0325">Glycoprotein</keyword>
<feature type="domain" description="Ig-like" evidence="8">
    <location>
        <begin position="243"/>
        <end position="321"/>
    </location>
</feature>
<feature type="domain" description="Ig-like" evidence="8">
    <location>
        <begin position="685"/>
        <end position="752"/>
    </location>
</feature>
<dbReference type="Gene3D" id="2.60.40.10">
    <property type="entry name" value="Immunoglobulins"/>
    <property type="match status" value="12"/>
</dbReference>
<dbReference type="SMART" id="SM00409">
    <property type="entry name" value="IG"/>
    <property type="match status" value="12"/>
</dbReference>
<dbReference type="SMART" id="SM00408">
    <property type="entry name" value="IGc2"/>
    <property type="match status" value="11"/>
</dbReference>
<feature type="domain" description="Ig-like" evidence="8">
    <location>
        <begin position="872"/>
        <end position="938"/>
    </location>
</feature>
<feature type="domain" description="Ig-like" evidence="8">
    <location>
        <begin position="152"/>
        <end position="238"/>
    </location>
</feature>
<dbReference type="PROSITE" id="PS50835">
    <property type="entry name" value="IG_LIKE"/>
    <property type="match status" value="11"/>
</dbReference>
<dbReference type="InterPro" id="IPR003599">
    <property type="entry name" value="Ig_sub"/>
</dbReference>
<feature type="domain" description="Ig-like" evidence="8">
    <location>
        <begin position="597"/>
        <end position="677"/>
    </location>
</feature>
<feature type="domain" description="Ig-like" evidence="8">
    <location>
        <begin position="525"/>
        <end position="592"/>
    </location>
</feature>
<dbReference type="Pfam" id="PF13895">
    <property type="entry name" value="Ig_2"/>
    <property type="match status" value="3"/>
</dbReference>
<evidence type="ECO:0000256" key="3">
    <source>
        <dbReference type="ARBA" id="ARBA00023180"/>
    </source>
</evidence>
<dbReference type="Pfam" id="PF13927">
    <property type="entry name" value="Ig_3"/>
    <property type="match status" value="5"/>
</dbReference>
<dbReference type="InterPro" id="IPR013106">
    <property type="entry name" value="Ig_V-set"/>
</dbReference>
<feature type="domain" description="Ig-like" evidence="8">
    <location>
        <begin position="949"/>
        <end position="1026"/>
    </location>
</feature>
<dbReference type="InterPro" id="IPR013151">
    <property type="entry name" value="Immunoglobulin_dom"/>
</dbReference>
<comment type="similarity">
    <text evidence="5">Belongs to the immunoglobulin superfamily. CEA family.</text>
</comment>
<evidence type="ECO:0000256" key="5">
    <source>
        <dbReference type="ARBA" id="ARBA00038222"/>
    </source>
</evidence>
<feature type="domain" description="Ig-like" evidence="8">
    <location>
        <begin position="419"/>
        <end position="499"/>
    </location>
</feature>
<organism evidence="9 10">
    <name type="scientific">Eublepharis macularius</name>
    <name type="common">Leopard gecko</name>
    <name type="synonym">Cyrtodactylus macularius</name>
    <dbReference type="NCBI Taxonomy" id="481883"/>
    <lineage>
        <taxon>Eukaryota</taxon>
        <taxon>Metazoa</taxon>
        <taxon>Chordata</taxon>
        <taxon>Craniata</taxon>
        <taxon>Vertebrata</taxon>
        <taxon>Euteleostomi</taxon>
        <taxon>Lepidosauria</taxon>
        <taxon>Squamata</taxon>
        <taxon>Bifurcata</taxon>
        <taxon>Gekkota</taxon>
        <taxon>Eublepharidae</taxon>
        <taxon>Eublepharinae</taxon>
        <taxon>Eublepharis</taxon>
    </lineage>
</organism>
<keyword evidence="9" id="KW-1185">Reference proteome</keyword>
<dbReference type="KEGG" id="emc:129342986"/>
<accession>A0AA97KB63</accession>
<dbReference type="InterPro" id="IPR003598">
    <property type="entry name" value="Ig_sub2"/>
</dbReference>
<proteinExistence type="inferred from homology"/>
<evidence type="ECO:0000259" key="8">
    <source>
        <dbReference type="PROSITE" id="PS50835"/>
    </source>
</evidence>
<keyword evidence="2" id="KW-1015">Disulfide bond</keyword>
<feature type="domain" description="Ig-like" evidence="8">
    <location>
        <begin position="347"/>
        <end position="414"/>
    </location>
</feature>
<dbReference type="AlphaFoldDB" id="A0AA97KB63"/>
<evidence type="ECO:0000256" key="7">
    <source>
        <dbReference type="SAM" id="Phobius"/>
    </source>
</evidence>
<dbReference type="SMART" id="SM00406">
    <property type="entry name" value="IGv"/>
    <property type="match status" value="5"/>
</dbReference>
<dbReference type="SUPFAM" id="SSF48726">
    <property type="entry name" value="Immunoglobulin"/>
    <property type="match status" value="12"/>
</dbReference>
<dbReference type="InterPro" id="IPR052598">
    <property type="entry name" value="IgSF_CEA-related"/>
</dbReference>
<dbReference type="Proteomes" id="UP001190640">
    <property type="component" value="Chromosome 15"/>
</dbReference>
<evidence type="ECO:0000256" key="4">
    <source>
        <dbReference type="ARBA" id="ARBA00023319"/>
    </source>
</evidence>
<evidence type="ECO:0000256" key="6">
    <source>
        <dbReference type="SAM" id="MobiDB-lite"/>
    </source>
</evidence>
<keyword evidence="7" id="KW-0812">Transmembrane</keyword>
<dbReference type="Pfam" id="PF00047">
    <property type="entry name" value="ig"/>
    <property type="match status" value="1"/>
</dbReference>